<dbReference type="Pfam" id="PF07727">
    <property type="entry name" value="RVT_2"/>
    <property type="match status" value="1"/>
</dbReference>
<evidence type="ECO:0000259" key="2">
    <source>
        <dbReference type="Pfam" id="PF07727"/>
    </source>
</evidence>
<proteinExistence type="predicted"/>
<gene>
    <name evidence="3" type="ORF">O3G_MSEX015033</name>
</gene>
<dbReference type="AlphaFoldDB" id="A0A922D109"/>
<reference evidence="3" key="1">
    <citation type="journal article" date="2016" name="Insect Biochem. Mol. Biol.">
        <title>Multifaceted biological insights from a draft genome sequence of the tobacco hornworm moth, Manduca sexta.</title>
        <authorList>
            <person name="Kanost M.R."/>
            <person name="Arrese E.L."/>
            <person name="Cao X."/>
            <person name="Chen Y.R."/>
            <person name="Chellapilla S."/>
            <person name="Goldsmith M.R."/>
            <person name="Grosse-Wilde E."/>
            <person name="Heckel D.G."/>
            <person name="Herndon N."/>
            <person name="Jiang H."/>
            <person name="Papanicolaou A."/>
            <person name="Qu J."/>
            <person name="Soulages J.L."/>
            <person name="Vogel H."/>
            <person name="Walters J."/>
            <person name="Waterhouse R.M."/>
            <person name="Ahn S.J."/>
            <person name="Almeida F.C."/>
            <person name="An C."/>
            <person name="Aqrawi P."/>
            <person name="Bretschneider A."/>
            <person name="Bryant W.B."/>
            <person name="Bucks S."/>
            <person name="Chao H."/>
            <person name="Chevignon G."/>
            <person name="Christen J.M."/>
            <person name="Clarke D.F."/>
            <person name="Dittmer N.T."/>
            <person name="Ferguson L.C.F."/>
            <person name="Garavelou S."/>
            <person name="Gordon K.H.J."/>
            <person name="Gunaratna R.T."/>
            <person name="Han Y."/>
            <person name="Hauser F."/>
            <person name="He Y."/>
            <person name="Heidel-Fischer H."/>
            <person name="Hirsh A."/>
            <person name="Hu Y."/>
            <person name="Jiang H."/>
            <person name="Kalra D."/>
            <person name="Klinner C."/>
            <person name="Konig C."/>
            <person name="Kovar C."/>
            <person name="Kroll A.R."/>
            <person name="Kuwar S.S."/>
            <person name="Lee S.L."/>
            <person name="Lehman R."/>
            <person name="Li K."/>
            <person name="Li Z."/>
            <person name="Liang H."/>
            <person name="Lovelace S."/>
            <person name="Lu Z."/>
            <person name="Mansfield J.H."/>
            <person name="McCulloch K.J."/>
            <person name="Mathew T."/>
            <person name="Morton B."/>
            <person name="Muzny D.M."/>
            <person name="Neunemann D."/>
            <person name="Ongeri F."/>
            <person name="Pauchet Y."/>
            <person name="Pu L.L."/>
            <person name="Pyrousis I."/>
            <person name="Rao X.J."/>
            <person name="Redding A."/>
            <person name="Roesel C."/>
            <person name="Sanchez-Gracia A."/>
            <person name="Schaack S."/>
            <person name="Shukla A."/>
            <person name="Tetreau G."/>
            <person name="Wang Y."/>
            <person name="Xiong G.H."/>
            <person name="Traut W."/>
            <person name="Walsh T.K."/>
            <person name="Worley K.C."/>
            <person name="Wu D."/>
            <person name="Wu W."/>
            <person name="Wu Y.Q."/>
            <person name="Zhang X."/>
            <person name="Zou Z."/>
            <person name="Zucker H."/>
            <person name="Briscoe A.D."/>
            <person name="Burmester T."/>
            <person name="Clem R.J."/>
            <person name="Feyereisen R."/>
            <person name="Grimmelikhuijzen C.J.P."/>
            <person name="Hamodrakas S.J."/>
            <person name="Hansson B.S."/>
            <person name="Huguet E."/>
            <person name="Jermiin L.S."/>
            <person name="Lan Q."/>
            <person name="Lehman H.K."/>
            <person name="Lorenzen M."/>
            <person name="Merzendorfer H."/>
            <person name="Michalopoulos I."/>
            <person name="Morton D.B."/>
            <person name="Muthukrishnan S."/>
            <person name="Oakeshott J.G."/>
            <person name="Palmer W."/>
            <person name="Park Y."/>
            <person name="Passarelli A.L."/>
            <person name="Rozas J."/>
            <person name="Schwartz L.M."/>
            <person name="Smith W."/>
            <person name="Southgate A."/>
            <person name="Vilcinskas A."/>
            <person name="Vogt R."/>
            <person name="Wang P."/>
            <person name="Werren J."/>
            <person name="Yu X.Q."/>
            <person name="Zhou J.J."/>
            <person name="Brown S.J."/>
            <person name="Scherer S.E."/>
            <person name="Richards S."/>
            <person name="Blissard G.W."/>
        </authorList>
    </citation>
    <scope>NUCLEOTIDE SEQUENCE</scope>
</reference>
<name>A0A922D109_MANSE</name>
<accession>A0A922D109</accession>
<dbReference type="EMBL" id="JH669435">
    <property type="protein sequence ID" value="KAG6465262.1"/>
    <property type="molecule type" value="Genomic_DNA"/>
</dbReference>
<evidence type="ECO:0000313" key="3">
    <source>
        <dbReference type="EMBL" id="KAG6465262.1"/>
    </source>
</evidence>
<keyword evidence="4" id="KW-1185">Reference proteome</keyword>
<feature type="domain" description="Reverse transcriptase Ty1/copia-type" evidence="2">
    <location>
        <begin position="85"/>
        <end position="157"/>
    </location>
</feature>
<protein>
    <recommendedName>
        <fullName evidence="2">Reverse transcriptase Ty1/copia-type domain-containing protein</fullName>
    </recommendedName>
</protein>
<feature type="region of interest" description="Disordered" evidence="1">
    <location>
        <begin position="1"/>
        <end position="34"/>
    </location>
</feature>
<reference evidence="3" key="2">
    <citation type="submission" date="2020-12" db="EMBL/GenBank/DDBJ databases">
        <authorList>
            <person name="Kanost M."/>
        </authorList>
    </citation>
    <scope>NUCLEOTIDE SEQUENCE</scope>
</reference>
<evidence type="ECO:0000313" key="4">
    <source>
        <dbReference type="Proteomes" id="UP000791440"/>
    </source>
</evidence>
<comment type="caution">
    <text evidence="3">The sequence shown here is derived from an EMBL/GenBank/DDBJ whole genome shotgun (WGS) entry which is preliminary data.</text>
</comment>
<dbReference type="InterPro" id="IPR013103">
    <property type="entry name" value="RVT_2"/>
</dbReference>
<dbReference type="Proteomes" id="UP000791440">
    <property type="component" value="Unassembled WGS sequence"/>
</dbReference>
<sequence length="159" mass="18475">MVSMSDEPGTEYNPSEDSDSSIESVIEAGQREPSKRVWKPTVFYQCQNVHNEQREPITYAEAMMRSDSTKWKETIDREIQTLEENNTWETCDVPENQKVVSSKWVFRIKRDDQDFPKYKARLVARGFEQDSILDLNDCYAPVAKLSTVRLFVVIATKLN</sequence>
<organism evidence="3 4">
    <name type="scientific">Manduca sexta</name>
    <name type="common">Tobacco hawkmoth</name>
    <name type="synonym">Tobacco hornworm</name>
    <dbReference type="NCBI Taxonomy" id="7130"/>
    <lineage>
        <taxon>Eukaryota</taxon>
        <taxon>Metazoa</taxon>
        <taxon>Ecdysozoa</taxon>
        <taxon>Arthropoda</taxon>
        <taxon>Hexapoda</taxon>
        <taxon>Insecta</taxon>
        <taxon>Pterygota</taxon>
        <taxon>Neoptera</taxon>
        <taxon>Endopterygota</taxon>
        <taxon>Lepidoptera</taxon>
        <taxon>Glossata</taxon>
        <taxon>Ditrysia</taxon>
        <taxon>Bombycoidea</taxon>
        <taxon>Sphingidae</taxon>
        <taxon>Sphinginae</taxon>
        <taxon>Sphingini</taxon>
        <taxon>Manduca</taxon>
    </lineage>
</organism>
<evidence type="ECO:0000256" key="1">
    <source>
        <dbReference type="SAM" id="MobiDB-lite"/>
    </source>
</evidence>